<feature type="domain" description="SMC hinge" evidence="8">
    <location>
        <begin position="520"/>
        <end position="632"/>
    </location>
</feature>
<evidence type="ECO:0000256" key="7">
    <source>
        <dbReference type="SAM" id="MobiDB-lite"/>
    </source>
</evidence>
<dbReference type="HAMAP" id="MF_01894">
    <property type="entry name" value="Smc_prok"/>
    <property type="match status" value="1"/>
</dbReference>
<organism evidence="9 10">
    <name type="scientific">Xanthocytophaga flava</name>
    <dbReference type="NCBI Taxonomy" id="3048013"/>
    <lineage>
        <taxon>Bacteria</taxon>
        <taxon>Pseudomonadati</taxon>
        <taxon>Bacteroidota</taxon>
        <taxon>Cytophagia</taxon>
        <taxon>Cytophagales</taxon>
        <taxon>Rhodocytophagaceae</taxon>
        <taxon>Xanthocytophaga</taxon>
    </lineage>
</organism>
<evidence type="ECO:0000256" key="2">
    <source>
        <dbReference type="ARBA" id="ARBA00022741"/>
    </source>
</evidence>
<dbReference type="Gene3D" id="3.40.50.300">
    <property type="entry name" value="P-loop containing nucleotide triphosphate hydrolases"/>
    <property type="match status" value="2"/>
</dbReference>
<name>A0AAE3QK30_9BACT</name>
<comment type="caution">
    <text evidence="9">The sequence shown here is derived from an EMBL/GenBank/DDBJ whole genome shotgun (WGS) entry which is preliminary data.</text>
</comment>
<dbReference type="GO" id="GO:0006260">
    <property type="term" value="P:DNA replication"/>
    <property type="evidence" value="ECO:0007669"/>
    <property type="project" value="UniProtKB-UniRule"/>
</dbReference>
<dbReference type="Gene3D" id="3.30.70.1620">
    <property type="match status" value="1"/>
</dbReference>
<dbReference type="GO" id="GO:0005524">
    <property type="term" value="F:ATP binding"/>
    <property type="evidence" value="ECO:0007669"/>
    <property type="project" value="UniProtKB-UniRule"/>
</dbReference>
<dbReference type="PIRSF" id="PIRSF005719">
    <property type="entry name" value="SMC"/>
    <property type="match status" value="1"/>
</dbReference>
<dbReference type="RefSeq" id="WP_313976942.1">
    <property type="nucleotide sequence ID" value="NZ_JASJOS010000003.1"/>
</dbReference>
<dbReference type="InterPro" id="IPR010935">
    <property type="entry name" value="SMC_hinge"/>
</dbReference>
<reference evidence="9" key="1">
    <citation type="submission" date="2023-05" db="EMBL/GenBank/DDBJ databases">
        <authorList>
            <person name="Zhang X."/>
        </authorList>
    </citation>
    <scope>NUCLEOTIDE SEQUENCE</scope>
    <source>
        <strain evidence="9">YF14B1</strain>
    </source>
</reference>
<comment type="subcellular location">
    <subcellularLocation>
        <location evidence="6">Cytoplasm</location>
    </subcellularLocation>
</comment>
<dbReference type="SMART" id="SM00968">
    <property type="entry name" value="SMC_hinge"/>
    <property type="match status" value="1"/>
</dbReference>
<accession>A0AAE3QK30</accession>
<comment type="subunit">
    <text evidence="6">Homodimer.</text>
</comment>
<evidence type="ECO:0000256" key="6">
    <source>
        <dbReference type="HAMAP-Rule" id="MF_01894"/>
    </source>
</evidence>
<evidence type="ECO:0000313" key="9">
    <source>
        <dbReference type="EMBL" id="MDJ1480345.1"/>
    </source>
</evidence>
<evidence type="ECO:0000313" key="10">
    <source>
        <dbReference type="Proteomes" id="UP001241110"/>
    </source>
</evidence>
<dbReference type="PANTHER" id="PTHR43977">
    <property type="entry name" value="STRUCTURAL MAINTENANCE OF CHROMOSOMES PROTEIN 3"/>
    <property type="match status" value="1"/>
</dbReference>
<evidence type="ECO:0000256" key="5">
    <source>
        <dbReference type="ARBA" id="ARBA00023125"/>
    </source>
</evidence>
<gene>
    <name evidence="6 9" type="primary">smc</name>
    <name evidence="9" type="ORF">QNI16_07605</name>
</gene>
<dbReference type="InterPro" id="IPR024704">
    <property type="entry name" value="SMC"/>
</dbReference>
<feature type="coiled-coil region" evidence="6">
    <location>
        <begin position="181"/>
        <end position="261"/>
    </location>
</feature>
<feature type="coiled-coil region" evidence="6">
    <location>
        <begin position="297"/>
        <end position="380"/>
    </location>
</feature>
<keyword evidence="3 6" id="KW-0067">ATP-binding</keyword>
<feature type="coiled-coil region" evidence="6">
    <location>
        <begin position="674"/>
        <end position="918"/>
    </location>
</feature>
<feature type="coiled-coil region" evidence="6">
    <location>
        <begin position="434"/>
        <end position="485"/>
    </location>
</feature>
<dbReference type="InterPro" id="IPR011890">
    <property type="entry name" value="SMC_prok"/>
</dbReference>
<dbReference type="GO" id="GO:0016887">
    <property type="term" value="F:ATP hydrolysis activity"/>
    <property type="evidence" value="ECO:0007669"/>
    <property type="project" value="InterPro"/>
</dbReference>
<evidence type="ECO:0000256" key="1">
    <source>
        <dbReference type="ARBA" id="ARBA00022490"/>
    </source>
</evidence>
<dbReference type="Pfam" id="PF02463">
    <property type="entry name" value="SMC_N"/>
    <property type="match status" value="1"/>
</dbReference>
<dbReference type="GO" id="GO:0003677">
    <property type="term" value="F:DNA binding"/>
    <property type="evidence" value="ECO:0007669"/>
    <property type="project" value="UniProtKB-UniRule"/>
</dbReference>
<dbReference type="InterPro" id="IPR036277">
    <property type="entry name" value="SMC_hinge_sf"/>
</dbReference>
<dbReference type="NCBIfam" id="TIGR02168">
    <property type="entry name" value="SMC_prok_B"/>
    <property type="match status" value="1"/>
</dbReference>
<comment type="similarity">
    <text evidence="6">Belongs to the SMC family.</text>
</comment>
<dbReference type="InterPro" id="IPR027417">
    <property type="entry name" value="P-loop_NTPase"/>
</dbReference>
<proteinExistence type="inferred from homology"/>
<dbReference type="AlphaFoldDB" id="A0AAE3QK30"/>
<evidence type="ECO:0000256" key="4">
    <source>
        <dbReference type="ARBA" id="ARBA00023054"/>
    </source>
</evidence>
<dbReference type="GO" id="GO:0030261">
    <property type="term" value="P:chromosome condensation"/>
    <property type="evidence" value="ECO:0007669"/>
    <property type="project" value="InterPro"/>
</dbReference>
<dbReference type="GO" id="GO:0005694">
    <property type="term" value="C:chromosome"/>
    <property type="evidence" value="ECO:0007669"/>
    <property type="project" value="InterPro"/>
</dbReference>
<keyword evidence="2 6" id="KW-0547">Nucleotide-binding</keyword>
<comment type="domain">
    <text evidence="6">Contains large globular domains required for ATP hydrolysis at each terminus and a third globular domain forming a flexible hinge near the middle of the molecule. These domains are separated by coiled-coil structures.</text>
</comment>
<feature type="region of interest" description="Disordered" evidence="7">
    <location>
        <begin position="963"/>
        <end position="988"/>
    </location>
</feature>
<dbReference type="GO" id="GO:0007062">
    <property type="term" value="P:sister chromatid cohesion"/>
    <property type="evidence" value="ECO:0007669"/>
    <property type="project" value="InterPro"/>
</dbReference>
<dbReference type="GO" id="GO:0005737">
    <property type="term" value="C:cytoplasm"/>
    <property type="evidence" value="ECO:0007669"/>
    <property type="project" value="UniProtKB-SubCell"/>
</dbReference>
<keyword evidence="1 6" id="KW-0963">Cytoplasm</keyword>
<dbReference type="Gene3D" id="1.10.287.1490">
    <property type="match status" value="1"/>
</dbReference>
<dbReference type="EMBL" id="JASJOS010000003">
    <property type="protein sequence ID" value="MDJ1480345.1"/>
    <property type="molecule type" value="Genomic_DNA"/>
</dbReference>
<dbReference type="SUPFAM" id="SSF52540">
    <property type="entry name" value="P-loop containing nucleoside triphosphate hydrolases"/>
    <property type="match status" value="1"/>
</dbReference>
<evidence type="ECO:0000259" key="8">
    <source>
        <dbReference type="SMART" id="SM00968"/>
    </source>
</evidence>
<sequence length="1225" mass="139870">MQLHQLEIKGFKSFADKVLINFDNGITGIVGPNGCGKSNVVDAIRWVLGEQKTKNLRSEKMENVIFNGTKRRKPLQMAEVSLTFNNTKNILPTEYSQVTISRRYYRVGESEYLLNGVPCRLKDINNLFMDTGIGPDSYAIIELKMVDEILNDKDNSRRGLFEEAAGISKFKVRKKETLKKLEDTDGDLERVEDLLHEITKNMKSLERQARQAEEYFQIKNKYKSYSVALAHQSVSRFQETLDKLKGQLDAESEKRIRVQAETAQKDAGIEKLKADLLNKEKLLASRQKALNEHVNLIRQHESEKKIKNERLKFLTDKAHSLRNQITEGQRQKTEAEEKITRLEAEKQGIERQANELIAQVAELKSEYEAQKVAASELQQQLTSKNAAFRQRQDELFSLTKSLDIKQVQISTIKQELEKTTSDNAAQTADLEAMATTLGEANMQLRQKMDELQQTQQEIESIQDQLDSLETENESIRQEQITTQRQLDAKQNEYNLTKSMVDSLEGFPEAVQFLSKNPKWDKKTPLVSDIIACPDQYRVALENYLEVVLNYYVVETSETAFSAIALLSEAGKGKANFFILEKLQHAAYRKPDAIGLPDGAVSVLDIVEYDSRYQKLAEHLLGNVFIVPDLAIISNSTGNLIFLTESGKVVNRSVSISGGSVGLFEGKRIGRGKNLEKLQDEIEKLRYTIDKITTRQSDQKIAREELLVRKNSIQRKVQALQSEINDLNRQQITLKARQEQLTLMLQNQSLRREDFLNQLETLTEELAISRPQTEAKQAELREVERQIMDLNEELTSQNEQTSVKSNAYNTENIRLIQQQNRLNSMEQEIRFSEDTLRNSQFRLQNNQNELERTETDISTLTEAEEVGDEELVEMYKEKEAIEAGLNEAERDYYAARGEIDKTEKEVRDLTRQRELADSLTMELQGKRNETQLQITAIKDRLSVEFNVNLDAPEEPVEEVVVQEAKEPQIDENGNPVVSEEPKPAAPKSKIGKTWNFEEARTLFGEREDELRTRVNELKARLDRLGPINPMALEAYEEIKQRFDFINGQKNDLLNAKNSLLATISEIDTVARETFMAAFTTIREHFIRVFRSLFSDEDTCDLKLVDPENPLDSSIDIIARPKGKRPLTINQLSGGEKTLTAISLLFAIYLLKPAPFCIFDEVDAPLDDANIDKFNNIIRRFANESQFIIVTHNKRTMASTDVVYGITQTEDDTGVSKVVPVDLRALA</sequence>
<dbReference type="InterPro" id="IPR003395">
    <property type="entry name" value="RecF/RecN/SMC_N"/>
</dbReference>
<dbReference type="Gene3D" id="1.20.1060.20">
    <property type="match status" value="1"/>
</dbReference>
<keyword evidence="4 6" id="KW-0175">Coiled coil</keyword>
<comment type="function">
    <text evidence="6">Required for chromosome condensation and partitioning.</text>
</comment>
<dbReference type="Proteomes" id="UP001241110">
    <property type="component" value="Unassembled WGS sequence"/>
</dbReference>
<evidence type="ECO:0000256" key="3">
    <source>
        <dbReference type="ARBA" id="ARBA00022840"/>
    </source>
</evidence>
<feature type="binding site" evidence="6">
    <location>
        <begin position="32"/>
        <end position="39"/>
    </location>
    <ligand>
        <name>ATP</name>
        <dbReference type="ChEBI" id="CHEBI:30616"/>
    </ligand>
</feature>
<protein>
    <recommendedName>
        <fullName evidence="6">Chromosome partition protein Smc</fullName>
    </recommendedName>
</protein>
<dbReference type="SUPFAM" id="SSF75553">
    <property type="entry name" value="Smc hinge domain"/>
    <property type="match status" value="1"/>
</dbReference>
<dbReference type="Pfam" id="PF06470">
    <property type="entry name" value="SMC_hinge"/>
    <property type="match status" value="1"/>
</dbReference>
<dbReference type="GO" id="GO:0007059">
    <property type="term" value="P:chromosome segregation"/>
    <property type="evidence" value="ECO:0007669"/>
    <property type="project" value="UniProtKB-UniRule"/>
</dbReference>
<keyword evidence="5 6" id="KW-0238">DNA-binding</keyword>